<evidence type="ECO:0000313" key="4">
    <source>
        <dbReference type="EMBL" id="OGG29313.1"/>
    </source>
</evidence>
<keyword evidence="2" id="KW-0812">Transmembrane</keyword>
<dbReference type="AlphaFoldDB" id="A0A1F6AXQ5"/>
<dbReference type="Pfam" id="PF00963">
    <property type="entry name" value="Cohesin"/>
    <property type="match status" value="1"/>
</dbReference>
<dbReference type="InterPro" id="IPR008965">
    <property type="entry name" value="CBM2/CBM3_carb-bd_dom_sf"/>
</dbReference>
<feature type="region of interest" description="Disordered" evidence="1">
    <location>
        <begin position="177"/>
        <end position="261"/>
    </location>
</feature>
<reference evidence="4 5" key="1">
    <citation type="journal article" date="2016" name="Nat. Commun.">
        <title>Thousands of microbial genomes shed light on interconnected biogeochemical processes in an aquifer system.</title>
        <authorList>
            <person name="Anantharaman K."/>
            <person name="Brown C.T."/>
            <person name="Hug L.A."/>
            <person name="Sharon I."/>
            <person name="Castelle C.J."/>
            <person name="Probst A.J."/>
            <person name="Thomas B.C."/>
            <person name="Singh A."/>
            <person name="Wilkins M.J."/>
            <person name="Karaoz U."/>
            <person name="Brodie E.L."/>
            <person name="Williams K.H."/>
            <person name="Hubbard S.S."/>
            <person name="Banfield J.F."/>
        </authorList>
    </citation>
    <scope>NUCLEOTIDE SEQUENCE [LARGE SCALE GENOMIC DNA]</scope>
</reference>
<feature type="transmembrane region" description="Helical" evidence="2">
    <location>
        <begin position="6"/>
        <end position="27"/>
    </location>
</feature>
<dbReference type="InterPro" id="IPR002102">
    <property type="entry name" value="Cohesin_dom"/>
</dbReference>
<evidence type="ECO:0000259" key="3">
    <source>
        <dbReference type="Pfam" id="PF00963"/>
    </source>
</evidence>
<organism evidence="4 5">
    <name type="scientific">Candidatus Gottesmanbacteria bacterium RIFCSPLOWO2_01_FULL_49_10</name>
    <dbReference type="NCBI Taxonomy" id="1798396"/>
    <lineage>
        <taxon>Bacteria</taxon>
        <taxon>Candidatus Gottesmaniibacteriota</taxon>
    </lineage>
</organism>
<feature type="compositionally biased region" description="Acidic residues" evidence="1">
    <location>
        <begin position="213"/>
        <end position="225"/>
    </location>
</feature>
<protein>
    <recommendedName>
        <fullName evidence="3">Cohesin domain-containing protein</fullName>
    </recommendedName>
</protein>
<gene>
    <name evidence="4" type="ORF">A2973_01240</name>
</gene>
<dbReference type="SUPFAM" id="SSF49384">
    <property type="entry name" value="Carbohydrate-binding domain"/>
    <property type="match status" value="1"/>
</dbReference>
<dbReference type="Gene3D" id="2.60.40.680">
    <property type="match status" value="1"/>
</dbReference>
<proteinExistence type="predicted"/>
<evidence type="ECO:0000256" key="2">
    <source>
        <dbReference type="SAM" id="Phobius"/>
    </source>
</evidence>
<name>A0A1F6AXQ5_9BACT</name>
<dbReference type="GO" id="GO:0030246">
    <property type="term" value="F:carbohydrate binding"/>
    <property type="evidence" value="ECO:0007669"/>
    <property type="project" value="InterPro"/>
</dbReference>
<feature type="domain" description="Cohesin" evidence="3">
    <location>
        <begin position="57"/>
        <end position="159"/>
    </location>
</feature>
<evidence type="ECO:0000256" key="1">
    <source>
        <dbReference type="SAM" id="MobiDB-lite"/>
    </source>
</evidence>
<evidence type="ECO:0000313" key="5">
    <source>
        <dbReference type="Proteomes" id="UP000176409"/>
    </source>
</evidence>
<keyword evidence="2" id="KW-1133">Transmembrane helix</keyword>
<accession>A0A1F6AXQ5</accession>
<dbReference type="GO" id="GO:0000272">
    <property type="term" value="P:polysaccharide catabolic process"/>
    <property type="evidence" value="ECO:0007669"/>
    <property type="project" value="InterPro"/>
</dbReference>
<sequence length="299" mass="32044">MQTQVNWKIILLCLVLFSGLISVLIFGKNGQMFKIRSRASGTVVLRLTPGEKFSSKGETWDISLLVDTKEDAISAVDLFLAYDMTKLQLTGVNASDRFPITLLSPVSENGFIHVALASSPSSPFRGVGIVATMSFQALSDGETLITLADQSMVAAIGKNDNVLSQTYPSLITIRSSTGATATPTPTGFVTPTSTRESMNDAEDTPTPSPDSFSSDESDNSDETPNDDTPSTKEDPSVAVQPEPDTSPGFIGFGTTPRLPAESEYTIPGQYTLPKSPFPPWLDAFFRAVADIVCRLTPCT</sequence>
<comment type="caution">
    <text evidence="4">The sequence shown here is derived from an EMBL/GenBank/DDBJ whole genome shotgun (WGS) entry which is preliminary data.</text>
</comment>
<dbReference type="EMBL" id="MFJZ01000050">
    <property type="protein sequence ID" value="OGG29313.1"/>
    <property type="molecule type" value="Genomic_DNA"/>
</dbReference>
<keyword evidence="2" id="KW-0472">Membrane</keyword>
<feature type="compositionally biased region" description="Low complexity" evidence="1">
    <location>
        <begin position="177"/>
        <end position="194"/>
    </location>
</feature>
<dbReference type="Proteomes" id="UP000176409">
    <property type="component" value="Unassembled WGS sequence"/>
</dbReference>